<dbReference type="SUPFAM" id="SSF48317">
    <property type="entry name" value="Acid phosphatase/Vanadium-dependent haloperoxidase"/>
    <property type="match status" value="1"/>
</dbReference>
<comment type="caution">
    <text evidence="13">The sequence shown here is derived from an EMBL/GenBank/DDBJ whole genome shotgun (WGS) entry which is preliminary data.</text>
</comment>
<reference evidence="13 14" key="1">
    <citation type="submission" date="2017-10" db="EMBL/GenBank/DDBJ databases">
        <title>Comparative genomics in systemic dimorphic fungi from Ajellomycetaceae.</title>
        <authorList>
            <person name="Munoz J.F."/>
            <person name="Mcewen J.G."/>
            <person name="Clay O.K."/>
            <person name="Cuomo C.A."/>
        </authorList>
    </citation>
    <scope>NUCLEOTIDE SEQUENCE [LARGE SCALE GENOMIC DNA]</scope>
    <source>
        <strain evidence="13 14">UAMH4076</strain>
    </source>
</reference>
<dbReference type="Pfam" id="PF01569">
    <property type="entry name" value="PAP2"/>
    <property type="match status" value="1"/>
</dbReference>
<evidence type="ECO:0000256" key="10">
    <source>
        <dbReference type="ARBA" id="ARBA00047349"/>
    </source>
</evidence>
<dbReference type="STRING" id="73230.A0A2B7ZEC4"/>
<dbReference type="VEuPathDB" id="FungiDB:EMCG_07704"/>
<dbReference type="InterPro" id="IPR039667">
    <property type="entry name" value="Dolichyldiphosphatase_PAP2"/>
</dbReference>
<dbReference type="InterPro" id="IPR036938">
    <property type="entry name" value="PAP2/HPO_sf"/>
</dbReference>
<proteinExistence type="inferred from homology"/>
<comment type="pathway">
    <text evidence="2 11">Protein modification; protein glycosylation.</text>
</comment>
<feature type="transmembrane region" description="Helical" evidence="11">
    <location>
        <begin position="132"/>
        <end position="152"/>
    </location>
</feature>
<dbReference type="FunFam" id="1.20.144.10:FF:000003">
    <property type="entry name" value="Dolichyldiphosphatase 1"/>
    <property type="match status" value="1"/>
</dbReference>
<dbReference type="PANTHER" id="PTHR11247:SF1">
    <property type="entry name" value="DOLICHYLDIPHOSPHATASE 1"/>
    <property type="match status" value="1"/>
</dbReference>
<dbReference type="InterPro" id="IPR000326">
    <property type="entry name" value="PAP2/HPO"/>
</dbReference>
<comment type="subcellular location">
    <subcellularLocation>
        <location evidence="1 11">Endoplasmic reticulum membrane</location>
        <topology evidence="1 11">Multi-pass membrane protein</topology>
    </subcellularLocation>
</comment>
<feature type="transmembrane region" description="Helical" evidence="11">
    <location>
        <begin position="24"/>
        <end position="47"/>
    </location>
</feature>
<evidence type="ECO:0000256" key="7">
    <source>
        <dbReference type="ARBA" id="ARBA00022989"/>
    </source>
</evidence>
<keyword evidence="7 11" id="KW-1133">Transmembrane helix</keyword>
<evidence type="ECO:0000313" key="13">
    <source>
        <dbReference type="EMBL" id="PGH31731.1"/>
    </source>
</evidence>
<evidence type="ECO:0000313" key="14">
    <source>
        <dbReference type="Proteomes" id="UP000226031"/>
    </source>
</evidence>
<feature type="transmembrane region" description="Helical" evidence="11">
    <location>
        <begin position="95"/>
        <end position="111"/>
    </location>
</feature>
<evidence type="ECO:0000256" key="3">
    <source>
        <dbReference type="ARBA" id="ARBA00005518"/>
    </source>
</evidence>
<evidence type="ECO:0000256" key="6">
    <source>
        <dbReference type="ARBA" id="ARBA00022824"/>
    </source>
</evidence>
<dbReference type="GO" id="GO:0008610">
    <property type="term" value="P:lipid biosynthetic process"/>
    <property type="evidence" value="ECO:0007669"/>
    <property type="project" value="TreeGrafter"/>
</dbReference>
<dbReference type="EC" id="3.6.1.43" evidence="11"/>
<feature type="domain" description="Phosphatidic acid phosphatase type 2/haloperoxidase" evidence="12">
    <location>
        <begin position="54"/>
        <end position="173"/>
    </location>
</feature>
<comment type="function">
    <text evidence="9 11">Required for efficient N-glycosylation. Necessary for maintaining optimal levels of dolichol-linked oligosaccharides. Hydrolyzes dolichyl pyrophosphate at a very high rate and dolichyl monophosphate at a much lower rate. Does not act on phosphatidate.</text>
</comment>
<dbReference type="Proteomes" id="UP000226031">
    <property type="component" value="Unassembled WGS sequence"/>
</dbReference>
<keyword evidence="4 11" id="KW-0812">Transmembrane</keyword>
<sequence>MTEMDVPLASLSLTHVHYNPDDPISYISALLALVPQAICIIYVTLIWTTREVEVLLMFAGQMLCEALNFLLKRLIREERPPQMFGRGYGMPSSHSQFVAFFSISLTFFLLVRHVPDTSTNHSSSTFMQRAAFSVLACVCAGAVAVSRVYLNYHTPKQVMAGCAAGVVCGILWFWFSSYLRRDGWIDWALETQLARMARMRDLLIDEDPVEAGWQRWEEKRLASKHAAKVSVCDAW</sequence>
<dbReference type="CDD" id="cd03382">
    <property type="entry name" value="PAP2_dolichyldiphosphatase"/>
    <property type="match status" value="1"/>
</dbReference>
<evidence type="ECO:0000256" key="1">
    <source>
        <dbReference type="ARBA" id="ARBA00004477"/>
    </source>
</evidence>
<evidence type="ECO:0000256" key="11">
    <source>
        <dbReference type="RuleBase" id="RU367078"/>
    </source>
</evidence>
<gene>
    <name evidence="13" type="ORF">GX50_05510</name>
</gene>
<evidence type="ECO:0000256" key="9">
    <source>
        <dbReference type="ARBA" id="ARBA00024907"/>
    </source>
</evidence>
<protein>
    <recommendedName>
        <fullName evidence="11">Dolichyldiphosphatase</fullName>
        <ecNumber evidence="11">3.6.1.43</ecNumber>
    </recommendedName>
</protein>
<name>A0A2B7ZEC4_9EURO</name>
<evidence type="ECO:0000256" key="2">
    <source>
        <dbReference type="ARBA" id="ARBA00004922"/>
    </source>
</evidence>
<dbReference type="GO" id="GO:0047874">
    <property type="term" value="F:dolichyldiphosphatase activity"/>
    <property type="evidence" value="ECO:0007669"/>
    <property type="project" value="UniProtKB-UniRule"/>
</dbReference>
<evidence type="ECO:0000256" key="4">
    <source>
        <dbReference type="ARBA" id="ARBA00022692"/>
    </source>
</evidence>
<feature type="transmembrane region" description="Helical" evidence="11">
    <location>
        <begin position="158"/>
        <end position="175"/>
    </location>
</feature>
<dbReference type="PANTHER" id="PTHR11247">
    <property type="entry name" value="PALMITOYL-PROTEIN THIOESTERASE/DOLICHYLDIPHOSPHATASE 1"/>
    <property type="match status" value="1"/>
</dbReference>
<dbReference type="SMART" id="SM00014">
    <property type="entry name" value="acidPPc"/>
    <property type="match status" value="1"/>
</dbReference>
<keyword evidence="14" id="KW-1185">Reference proteome</keyword>
<evidence type="ECO:0000259" key="12">
    <source>
        <dbReference type="SMART" id="SM00014"/>
    </source>
</evidence>
<organism evidence="13 14">
    <name type="scientific">[Emmonsia] crescens</name>
    <dbReference type="NCBI Taxonomy" id="73230"/>
    <lineage>
        <taxon>Eukaryota</taxon>
        <taxon>Fungi</taxon>
        <taxon>Dikarya</taxon>
        <taxon>Ascomycota</taxon>
        <taxon>Pezizomycotina</taxon>
        <taxon>Eurotiomycetes</taxon>
        <taxon>Eurotiomycetidae</taxon>
        <taxon>Onygenales</taxon>
        <taxon>Ajellomycetaceae</taxon>
        <taxon>Emergomyces</taxon>
    </lineage>
</organism>
<keyword evidence="8 11" id="KW-0472">Membrane</keyword>
<keyword evidence="5 11" id="KW-0378">Hydrolase</keyword>
<comment type="similarity">
    <text evidence="3 11">Belongs to the dolichyldiphosphatase family.</text>
</comment>
<dbReference type="Gene3D" id="1.20.144.10">
    <property type="entry name" value="Phosphatidic acid phosphatase type 2/haloperoxidase"/>
    <property type="match status" value="1"/>
</dbReference>
<dbReference type="GO" id="GO:0005789">
    <property type="term" value="C:endoplasmic reticulum membrane"/>
    <property type="evidence" value="ECO:0007669"/>
    <property type="project" value="UniProtKB-SubCell"/>
</dbReference>
<dbReference type="GO" id="GO:0006487">
    <property type="term" value="P:protein N-linked glycosylation"/>
    <property type="evidence" value="ECO:0007669"/>
    <property type="project" value="UniProtKB-UniRule"/>
</dbReference>
<accession>A0A2B7ZEC4</accession>
<dbReference type="UniPathway" id="UPA00378"/>
<evidence type="ECO:0000256" key="8">
    <source>
        <dbReference type="ARBA" id="ARBA00023136"/>
    </source>
</evidence>
<dbReference type="AlphaFoldDB" id="A0A2B7ZEC4"/>
<evidence type="ECO:0000256" key="5">
    <source>
        <dbReference type="ARBA" id="ARBA00022801"/>
    </source>
</evidence>
<keyword evidence="6 11" id="KW-0256">Endoplasmic reticulum</keyword>
<dbReference type="EMBL" id="PDND01000117">
    <property type="protein sequence ID" value="PGH31731.1"/>
    <property type="molecule type" value="Genomic_DNA"/>
</dbReference>
<comment type="catalytic activity">
    <reaction evidence="10 11">
        <text>a di-trans,poly-cis-dolichyl diphosphate + H2O = a di-trans,poly-cis-dolichyl phosphate + phosphate + H(+)</text>
        <dbReference type="Rhea" id="RHEA:14385"/>
        <dbReference type="Rhea" id="RHEA-COMP:19498"/>
        <dbReference type="Rhea" id="RHEA-COMP:19506"/>
        <dbReference type="ChEBI" id="CHEBI:15377"/>
        <dbReference type="ChEBI" id="CHEBI:15378"/>
        <dbReference type="ChEBI" id="CHEBI:43474"/>
        <dbReference type="ChEBI" id="CHEBI:57497"/>
        <dbReference type="ChEBI" id="CHEBI:57683"/>
        <dbReference type="EC" id="3.6.1.43"/>
    </reaction>
</comment>